<evidence type="ECO:0000313" key="2">
    <source>
        <dbReference type="EnsemblMetazoa" id="SCAU016309-PA"/>
    </source>
</evidence>
<evidence type="ECO:0008006" key="4">
    <source>
        <dbReference type="Google" id="ProtNLM"/>
    </source>
</evidence>
<dbReference type="GO" id="GO:0003756">
    <property type="term" value="F:protein disulfide isomerase activity"/>
    <property type="evidence" value="ECO:0007669"/>
    <property type="project" value="TreeGrafter"/>
</dbReference>
<evidence type="ECO:0000256" key="1">
    <source>
        <dbReference type="ARBA" id="ARBA00006347"/>
    </source>
</evidence>
<proteinExistence type="inferred from homology"/>
<dbReference type="EnsemblMetazoa" id="SCAU016309-RA">
    <property type="protein sequence ID" value="SCAU016309-PA"/>
    <property type="gene ID" value="SCAU016309"/>
</dbReference>
<dbReference type="VEuPathDB" id="VectorBase:SCAU016309"/>
<gene>
    <name evidence="2" type="primary">106092448</name>
</gene>
<dbReference type="Proteomes" id="UP000095300">
    <property type="component" value="Unassembled WGS sequence"/>
</dbReference>
<reference evidence="2" key="1">
    <citation type="submission" date="2020-05" db="UniProtKB">
        <authorList>
            <consortium name="EnsemblMetazoa"/>
        </authorList>
    </citation>
    <scope>IDENTIFICATION</scope>
    <source>
        <strain evidence="2">USDA</strain>
    </source>
</reference>
<dbReference type="InterPro" id="IPR036249">
    <property type="entry name" value="Thioredoxin-like_sf"/>
</dbReference>
<dbReference type="Gene3D" id="3.40.30.10">
    <property type="entry name" value="Glutaredoxin"/>
    <property type="match status" value="1"/>
</dbReference>
<accession>A0A1I8QE90</accession>
<comment type="similarity">
    <text evidence="1">Belongs to the protein disulfide isomerase family.</text>
</comment>
<dbReference type="GO" id="GO:0034976">
    <property type="term" value="P:response to endoplasmic reticulum stress"/>
    <property type="evidence" value="ECO:0007669"/>
    <property type="project" value="TreeGrafter"/>
</dbReference>
<dbReference type="SUPFAM" id="SSF52833">
    <property type="entry name" value="Thioredoxin-like"/>
    <property type="match status" value="1"/>
</dbReference>
<name>A0A1I8QE90_STOCA</name>
<sequence length="587" mass="69744">MEAKTTIIDLDDLEIFKELSHNPDSDSDDDFLEANFWKKPPLPREIKPPTKGEYIELETYIEENCGNRLTILQSSQSFSNLERPLVIFFNHFRELCYYHTKWLDSFHQLALKYEDHIDFMVGDLMDIDVLYPHRNPLEFFSAMAFPEQETPLTFAVDTKRRIYQHFDAYHSMETFSELCDNLLKQNLCLSQPLVVQKYEYNVKMCVHQTYKQLVTDSSKDVLLIVGTGDYEPFKENEPNFEKIAGLYQNLSLLYINCEQNYIPFEFDISYNTTIIFIPSKNKENFIKLNRPTTDASVIEFIEEMIGPQSEYFRQSRLASMKYKSFTLAEDEMDFCNFEVYLHQHFPYTIKILHKMPHNPKCALIFFMNFQKKGVSHYVETLRIIHQVAAAHYFCQYFIADISDINLLLPKWYRQERMQKIYNEATRPICIAIDRQNFKYLTDFSQYKTAASLFYYSLRVYYSRLFYSQLPTFNYSHLIKFVTAHNIFYVLQQSKRDIFLTIHQGENFEKSSNVLSVLEAIASEAKKLGIRLLKMDASRNTIPLEYFCQTYPANFFIPHKNKDEKTIRYPHSDYDKDNLLEFLRKINV</sequence>
<evidence type="ECO:0000313" key="3">
    <source>
        <dbReference type="Proteomes" id="UP000095300"/>
    </source>
</evidence>
<dbReference type="AlphaFoldDB" id="A0A1I8QE90"/>
<protein>
    <recommendedName>
        <fullName evidence="4">Thioredoxin domain-containing protein</fullName>
    </recommendedName>
</protein>
<dbReference type="GO" id="GO:0006457">
    <property type="term" value="P:protein folding"/>
    <property type="evidence" value="ECO:0007669"/>
    <property type="project" value="TreeGrafter"/>
</dbReference>
<keyword evidence="3" id="KW-1185">Reference proteome</keyword>
<dbReference type="GO" id="GO:0005783">
    <property type="term" value="C:endoplasmic reticulum"/>
    <property type="evidence" value="ECO:0007669"/>
    <property type="project" value="TreeGrafter"/>
</dbReference>
<organism evidence="2 3">
    <name type="scientific">Stomoxys calcitrans</name>
    <name type="common">Stable fly</name>
    <name type="synonym">Conops calcitrans</name>
    <dbReference type="NCBI Taxonomy" id="35570"/>
    <lineage>
        <taxon>Eukaryota</taxon>
        <taxon>Metazoa</taxon>
        <taxon>Ecdysozoa</taxon>
        <taxon>Arthropoda</taxon>
        <taxon>Hexapoda</taxon>
        <taxon>Insecta</taxon>
        <taxon>Pterygota</taxon>
        <taxon>Neoptera</taxon>
        <taxon>Endopterygota</taxon>
        <taxon>Diptera</taxon>
        <taxon>Brachycera</taxon>
        <taxon>Muscomorpha</taxon>
        <taxon>Muscoidea</taxon>
        <taxon>Muscidae</taxon>
        <taxon>Stomoxys</taxon>
    </lineage>
</organism>
<dbReference type="PANTHER" id="PTHR18929">
    <property type="entry name" value="PROTEIN DISULFIDE ISOMERASE"/>
    <property type="match status" value="1"/>
</dbReference>